<feature type="compositionally biased region" description="Low complexity" evidence="1">
    <location>
        <begin position="327"/>
        <end position="347"/>
    </location>
</feature>
<feature type="compositionally biased region" description="Pro residues" evidence="1">
    <location>
        <begin position="348"/>
        <end position="379"/>
    </location>
</feature>
<name>A0A6I1GF68_9BIFI</name>
<accession>A0A6I1GF68</accession>
<dbReference type="Gene3D" id="4.10.1060.50">
    <property type="match status" value="1"/>
</dbReference>
<organism evidence="3 4">
    <name type="scientific">Bifidobacterium leontopitheci</name>
    <dbReference type="NCBI Taxonomy" id="2650774"/>
    <lineage>
        <taxon>Bacteria</taxon>
        <taxon>Bacillati</taxon>
        <taxon>Actinomycetota</taxon>
        <taxon>Actinomycetes</taxon>
        <taxon>Bifidobacteriales</taxon>
        <taxon>Bifidobacteriaceae</taxon>
        <taxon>Bifidobacterium</taxon>
    </lineage>
</organism>
<dbReference type="EMBL" id="WBVT01000016">
    <property type="protein sequence ID" value="KAB7790274.1"/>
    <property type="molecule type" value="Genomic_DNA"/>
</dbReference>
<dbReference type="Proteomes" id="UP000441772">
    <property type="component" value="Unassembled WGS sequence"/>
</dbReference>
<dbReference type="InterPro" id="IPR038587">
    <property type="entry name" value="Ribosomal_eL40_sf"/>
</dbReference>
<sequence>MAANTSFDNETPRRIRDFGIPYGVEDPKTKLYRFLDQTEGGVFYSTAPIERVLDAVNAHLQGLDLSRSRHVGGGMMRMAEDGDLFWMPLDGPVGSAVVFIPVGDAIDKHDAEPYRQLLPVPGALQAGLPLRGGVIRGMLTQAGAADIIGKGDVCAAWAVPGYELTAEPYGGSGERGQDSLVMPASLRRTVAGWRREMYSAYAKDFHDHEGNACTVAVMMAVEDASGPSLVMPLSRMSRRKVRSRFGGMSVMGYGTTVLDGDGTGCVFRTITGSETAAQLDELAQCMVDDATYWVEHHAPRPRTTPAAQPATAQPPAPAFQQFRQTAATMQAPATNAPAPAPTAYAAPAPQPSPMPFPPYASPAVPPQPIPPAASAPPAPGAQAAAAQAVTPAATPVFPKRFCTECGAKLPPNARFCGKCGTRV</sequence>
<dbReference type="AlphaFoldDB" id="A0A6I1GF68"/>
<comment type="caution">
    <text evidence="3">The sequence shown here is derived from an EMBL/GenBank/DDBJ whole genome shotgun (WGS) entry which is preliminary data.</text>
</comment>
<evidence type="ECO:0000313" key="3">
    <source>
        <dbReference type="EMBL" id="KAB7790274.1"/>
    </source>
</evidence>
<dbReference type="RefSeq" id="WP_152234519.1">
    <property type="nucleotide sequence ID" value="NZ_JBHSKZ010000024.1"/>
</dbReference>
<gene>
    <name evidence="3" type="ORF">F7D09_1170</name>
</gene>
<reference evidence="3 4" key="1">
    <citation type="submission" date="2019-09" db="EMBL/GenBank/DDBJ databases">
        <title>Characterization of the phylogenetic diversity of two novel species belonging to the genus Bifidobacterium: Bifidobacterium cebidarum sp. nov. and Bifidobacterium leontopitheci sp. nov.</title>
        <authorList>
            <person name="Lugli G.A."/>
            <person name="Duranti S."/>
            <person name="Milani C."/>
            <person name="Turroni F."/>
            <person name="Ventura M."/>
        </authorList>
    </citation>
    <scope>NUCLEOTIDE SEQUENCE [LARGE SCALE GENOMIC DNA]</scope>
    <source>
        <strain evidence="3 4">LMG 31471</strain>
    </source>
</reference>
<keyword evidence="4" id="KW-1185">Reference proteome</keyword>
<feature type="domain" description="Zinc-ribbon" evidence="2">
    <location>
        <begin position="401"/>
        <end position="422"/>
    </location>
</feature>
<feature type="region of interest" description="Disordered" evidence="1">
    <location>
        <begin position="327"/>
        <end position="379"/>
    </location>
</feature>
<evidence type="ECO:0000259" key="2">
    <source>
        <dbReference type="Pfam" id="PF13240"/>
    </source>
</evidence>
<protein>
    <submittedName>
        <fullName evidence="3">Argininosuccinate synthase</fullName>
    </submittedName>
</protein>
<proteinExistence type="predicted"/>
<dbReference type="Pfam" id="PF13240">
    <property type="entry name" value="Zn_Ribbon_1"/>
    <property type="match status" value="1"/>
</dbReference>
<dbReference type="InterPro" id="IPR026870">
    <property type="entry name" value="Zinc_ribbon_dom"/>
</dbReference>
<evidence type="ECO:0000313" key="4">
    <source>
        <dbReference type="Proteomes" id="UP000441772"/>
    </source>
</evidence>
<evidence type="ECO:0000256" key="1">
    <source>
        <dbReference type="SAM" id="MobiDB-lite"/>
    </source>
</evidence>